<proteinExistence type="predicted"/>
<dbReference type="Proteomes" id="UP000665561">
    <property type="component" value="Unassembled WGS sequence"/>
</dbReference>
<comment type="caution">
    <text evidence="2">The sequence shown here is derived from an EMBL/GenBank/DDBJ whole genome shotgun (WGS) entry which is preliminary data.</text>
</comment>
<dbReference type="EMBL" id="JAAAMV010000003">
    <property type="protein sequence ID" value="NBD23809.1"/>
    <property type="molecule type" value="Genomic_DNA"/>
</dbReference>
<gene>
    <name evidence="2" type="ORF">GT019_07995</name>
</gene>
<evidence type="ECO:0000313" key="2">
    <source>
        <dbReference type="EMBL" id="NBD23809.1"/>
    </source>
</evidence>
<accession>A0ABW9XMF0</accession>
<feature type="domain" description="Aminoglycoside phosphotransferase" evidence="1">
    <location>
        <begin position="30"/>
        <end position="258"/>
    </location>
</feature>
<dbReference type="Gene3D" id="3.90.1200.10">
    <property type="match status" value="1"/>
</dbReference>
<name>A0ABW9XMF0_9BACL</name>
<dbReference type="PANTHER" id="PTHR21310">
    <property type="entry name" value="AMINOGLYCOSIDE PHOSPHOTRANSFERASE-RELATED-RELATED"/>
    <property type="match status" value="1"/>
</dbReference>
<reference evidence="2 3" key="1">
    <citation type="submission" date="2020-01" db="EMBL/GenBank/DDBJ databases">
        <title>Paenibacillus soybeanensis sp. nov. isolated from the nodules of soybean (Glycine max(L.) Merr).</title>
        <authorList>
            <person name="Wang H."/>
        </authorList>
    </citation>
    <scope>NUCLEOTIDE SEQUENCE [LARGE SCALE GENOMIC DNA]</scope>
    <source>
        <strain evidence="2 3">T1</strain>
    </source>
</reference>
<evidence type="ECO:0000259" key="1">
    <source>
        <dbReference type="Pfam" id="PF01636"/>
    </source>
</evidence>
<dbReference type="InterPro" id="IPR051678">
    <property type="entry name" value="AGP_Transferase"/>
</dbReference>
<dbReference type="Gene3D" id="3.30.200.150">
    <property type="match status" value="1"/>
</dbReference>
<dbReference type="InterPro" id="IPR011009">
    <property type="entry name" value="Kinase-like_dom_sf"/>
</dbReference>
<keyword evidence="3" id="KW-1185">Reference proteome</keyword>
<evidence type="ECO:0000313" key="3">
    <source>
        <dbReference type="Proteomes" id="UP000665561"/>
    </source>
</evidence>
<dbReference type="InterPro" id="IPR002575">
    <property type="entry name" value="Aminoglycoside_PTrfase"/>
</dbReference>
<dbReference type="RefSeq" id="WP_161742593.1">
    <property type="nucleotide sequence ID" value="NZ_JAAAMV010000003.1"/>
</dbReference>
<dbReference type="Pfam" id="PF01636">
    <property type="entry name" value="APH"/>
    <property type="match status" value="1"/>
</dbReference>
<dbReference type="SUPFAM" id="SSF56112">
    <property type="entry name" value="Protein kinase-like (PK-like)"/>
    <property type="match status" value="1"/>
</dbReference>
<protein>
    <submittedName>
        <fullName evidence="2">Phosphotransferase</fullName>
    </submittedName>
</protein>
<organism evidence="2 3">
    <name type="scientific">Paenibacillus glycinis</name>
    <dbReference type="NCBI Taxonomy" id="2697035"/>
    <lineage>
        <taxon>Bacteria</taxon>
        <taxon>Bacillati</taxon>
        <taxon>Bacillota</taxon>
        <taxon>Bacilli</taxon>
        <taxon>Bacillales</taxon>
        <taxon>Paenibacillaceae</taxon>
        <taxon>Paenibacillus</taxon>
    </lineage>
</organism>
<sequence>MEDHVELANRFVKDRFGERARNLAPLGSGDWSRAYSFLLDGRDRVIRFGAHRDDFEKDRVMGAYASAELPIPAVIEVGETESGFFAVSERVQGEKHLDELDEPELRRVLPQLFGALGELQKRDLAAARDVGLWRPAGTGPSWAEELLSIAGPRERLAGWREKLDASPREARIFDAGVAKLRRLVPHLPECRGIVHMDLLNRNVLVHEGKLSGVFDWGNAFYGDPLYDQAWFLYWWPWYPQWQAIDLREMLERHWERRGGPPERFEERLRCYLIHIGLDHVAYCAFRERPADMRRNADQVSAYL</sequence>